<dbReference type="Proteomes" id="UP001055307">
    <property type="component" value="Unassembled WGS sequence"/>
</dbReference>
<feature type="compositionally biased region" description="Polar residues" evidence="1">
    <location>
        <begin position="98"/>
        <end position="107"/>
    </location>
</feature>
<dbReference type="AlphaFoldDB" id="A0AAV4Z5C9"/>
<sequence>MADLFWLSDEPWAVIGPFMPVNQPGPERKDDRKIISGMLHVLISGCRWQDCPAEYGPRTTVYKSLQPVVSAWLLAGLAGRHGQGSVVGRSGSHRQHLRQSASLRPRR</sequence>
<accession>A0AAV4Z5C9</accession>
<comment type="caution">
    <text evidence="3">The sequence shown here is derived from an EMBL/GenBank/DDBJ whole genome shotgun (WGS) entry which is preliminary data.</text>
</comment>
<feature type="domain" description="Insertion element IS402-like" evidence="2">
    <location>
        <begin position="7"/>
        <end position="66"/>
    </location>
</feature>
<dbReference type="PANTHER" id="PTHR46637:SF1">
    <property type="entry name" value="BLL5188 PROTEIN"/>
    <property type="match status" value="1"/>
</dbReference>
<protein>
    <recommendedName>
        <fullName evidence="2">Insertion element IS402-like domain-containing protein</fullName>
    </recommendedName>
</protein>
<reference evidence="3" key="1">
    <citation type="journal article" date="2016" name="Front. Microbiol.">
        <title>Genome Sequence of the Piezophilic, Mesophilic Sulfate-Reducing Bacterium Desulfovibrio indicus J2T.</title>
        <authorList>
            <person name="Cao J."/>
            <person name="Maignien L."/>
            <person name="Shao Z."/>
            <person name="Alain K."/>
            <person name="Jebbar M."/>
        </authorList>
    </citation>
    <scope>NUCLEOTIDE SEQUENCE</scope>
    <source>
        <strain evidence="3">DSM 21893</strain>
    </source>
</reference>
<dbReference type="EMBL" id="BPQF01000009">
    <property type="protein sequence ID" value="GJD39157.1"/>
    <property type="molecule type" value="Genomic_DNA"/>
</dbReference>
<evidence type="ECO:0000259" key="2">
    <source>
        <dbReference type="Pfam" id="PF13340"/>
    </source>
</evidence>
<gene>
    <name evidence="3" type="ORF">OICFNHDK_1612</name>
</gene>
<evidence type="ECO:0000313" key="4">
    <source>
        <dbReference type="Proteomes" id="UP001055307"/>
    </source>
</evidence>
<organism evidence="3 4">
    <name type="scientific">Methylobacterium bullatum</name>
    <dbReference type="NCBI Taxonomy" id="570505"/>
    <lineage>
        <taxon>Bacteria</taxon>
        <taxon>Pseudomonadati</taxon>
        <taxon>Pseudomonadota</taxon>
        <taxon>Alphaproteobacteria</taxon>
        <taxon>Hyphomicrobiales</taxon>
        <taxon>Methylobacteriaceae</taxon>
        <taxon>Methylobacterium</taxon>
    </lineage>
</organism>
<name>A0AAV4Z5C9_9HYPH</name>
<dbReference type="Pfam" id="PF13340">
    <property type="entry name" value="DUF4096"/>
    <property type="match status" value="1"/>
</dbReference>
<dbReference type="InterPro" id="IPR025161">
    <property type="entry name" value="IS402-like_dom"/>
</dbReference>
<evidence type="ECO:0000256" key="1">
    <source>
        <dbReference type="SAM" id="MobiDB-lite"/>
    </source>
</evidence>
<reference evidence="3" key="2">
    <citation type="submission" date="2021-08" db="EMBL/GenBank/DDBJ databases">
        <authorList>
            <person name="Tani A."/>
            <person name="Ola A."/>
            <person name="Ogura Y."/>
            <person name="Katsura K."/>
            <person name="Hayashi T."/>
        </authorList>
    </citation>
    <scope>NUCLEOTIDE SEQUENCE</scope>
    <source>
        <strain evidence="3">DSM 21893</strain>
    </source>
</reference>
<dbReference type="PANTHER" id="PTHR46637">
    <property type="entry name" value="TIS1421-TRANSPOSASE PROTEIN A"/>
    <property type="match status" value="1"/>
</dbReference>
<dbReference type="InterPro" id="IPR052909">
    <property type="entry name" value="Transposase_6_like"/>
</dbReference>
<evidence type="ECO:0000313" key="3">
    <source>
        <dbReference type="EMBL" id="GJD39157.1"/>
    </source>
</evidence>
<proteinExistence type="predicted"/>
<feature type="region of interest" description="Disordered" evidence="1">
    <location>
        <begin position="82"/>
        <end position="107"/>
    </location>
</feature>
<keyword evidence="4" id="KW-1185">Reference proteome</keyword>